<name>A0AAV6QZR3_SOLSE</name>
<reference evidence="2 3" key="1">
    <citation type="journal article" date="2021" name="Sci. Rep.">
        <title>Chromosome anchoring in Senegalese sole (Solea senegalensis) reveals sex-associated markers and genome rearrangements in flatfish.</title>
        <authorList>
            <person name="Guerrero-Cozar I."/>
            <person name="Gomez-Garrido J."/>
            <person name="Berbel C."/>
            <person name="Martinez-Blanch J.F."/>
            <person name="Alioto T."/>
            <person name="Claros M.G."/>
            <person name="Gagnaire P.A."/>
            <person name="Manchado M."/>
        </authorList>
    </citation>
    <scope>NUCLEOTIDE SEQUENCE [LARGE SCALE GENOMIC DNA]</scope>
    <source>
        <strain evidence="2">Sse05_10M</strain>
    </source>
</reference>
<dbReference type="Proteomes" id="UP000693946">
    <property type="component" value="Linkage Group LG3"/>
</dbReference>
<keyword evidence="1" id="KW-1133">Transmembrane helix</keyword>
<dbReference type="AlphaFoldDB" id="A0AAV6QZR3"/>
<accession>A0AAV6QZR3</accession>
<feature type="transmembrane region" description="Helical" evidence="1">
    <location>
        <begin position="97"/>
        <end position="118"/>
    </location>
</feature>
<organism evidence="2 3">
    <name type="scientific">Solea senegalensis</name>
    <name type="common">Senegalese sole</name>
    <dbReference type="NCBI Taxonomy" id="28829"/>
    <lineage>
        <taxon>Eukaryota</taxon>
        <taxon>Metazoa</taxon>
        <taxon>Chordata</taxon>
        <taxon>Craniata</taxon>
        <taxon>Vertebrata</taxon>
        <taxon>Euteleostomi</taxon>
        <taxon>Actinopterygii</taxon>
        <taxon>Neopterygii</taxon>
        <taxon>Teleostei</taxon>
        <taxon>Neoteleostei</taxon>
        <taxon>Acanthomorphata</taxon>
        <taxon>Carangaria</taxon>
        <taxon>Pleuronectiformes</taxon>
        <taxon>Pleuronectoidei</taxon>
        <taxon>Soleidae</taxon>
        <taxon>Solea</taxon>
    </lineage>
</organism>
<keyword evidence="1" id="KW-0812">Transmembrane</keyword>
<feature type="transmembrane region" description="Helical" evidence="1">
    <location>
        <begin position="41"/>
        <end position="60"/>
    </location>
</feature>
<feature type="transmembrane region" description="Helical" evidence="1">
    <location>
        <begin position="72"/>
        <end position="91"/>
    </location>
</feature>
<evidence type="ECO:0000313" key="3">
    <source>
        <dbReference type="Proteomes" id="UP000693946"/>
    </source>
</evidence>
<evidence type="ECO:0000313" key="2">
    <source>
        <dbReference type="EMBL" id="KAG7498145.1"/>
    </source>
</evidence>
<evidence type="ECO:0000256" key="1">
    <source>
        <dbReference type="SAM" id="Phobius"/>
    </source>
</evidence>
<proteinExistence type="predicted"/>
<protein>
    <submittedName>
        <fullName evidence="2">Uncharacterized protein</fullName>
    </submittedName>
</protein>
<dbReference type="EMBL" id="JAGKHQ010000015">
    <property type="protein sequence ID" value="KAG7498145.1"/>
    <property type="molecule type" value="Genomic_DNA"/>
</dbReference>
<comment type="caution">
    <text evidence="2">The sequence shown here is derived from an EMBL/GenBank/DDBJ whole genome shotgun (WGS) entry which is preliminary data.</text>
</comment>
<gene>
    <name evidence="2" type="ORF">JOB18_050026</name>
</gene>
<keyword evidence="3" id="KW-1185">Reference proteome</keyword>
<sequence length="204" mass="21919">MADEAAVVEEGAAPAENPLVAVTFQKNLQRAQKYLESEPKALGITQICFSLFHIILIIMLIAQELASLESGILFLIASPLVMIAGCVAIVAQNLNLTMLRACLGMQIVSCGASVLNLFGTLAQMSEAKSICWHYYYENRTMLYADACLNMEHTHSHIAAEIGIVHAALFAISATLAAYSCKVVNCCSAAPRMTVITVQAPAVQQ</sequence>
<keyword evidence="1" id="KW-0472">Membrane</keyword>